<feature type="region of interest" description="Disordered" evidence="1">
    <location>
        <begin position="254"/>
        <end position="275"/>
    </location>
</feature>
<evidence type="ECO:0000313" key="3">
    <source>
        <dbReference type="EMBL" id="KIJ42834.1"/>
    </source>
</evidence>
<sequence length="275" mass="31559">MRSLYRQNRVGAPGETHPWNLPNVRTMLLEHSQSHSFQILNVLVALCALFMDYFMTRIGWLMYDRCRRSGGRDLGFNTTHPRRIRCAYLLHSRDGANWLAGVEEGAMLRAIKLKLEFMGIEIDLEEDPRPCPQGIQPSTFPSRSRPIPYQPSPPHPTHYSVQPPPIPTQPTLEPAYDFSGFATTMNTSATSVETIKSPLKDGDTGVTRTQRRGWEFHQLGRRLGCLAFLLRVWMEGQMFRLSFYVALTDRHIQPQQPNRNSQSQCQQRPPNPPFL</sequence>
<protein>
    <submittedName>
        <fullName evidence="3">Uncharacterized protein</fullName>
    </submittedName>
</protein>
<keyword evidence="2" id="KW-0472">Membrane</keyword>
<evidence type="ECO:0000256" key="1">
    <source>
        <dbReference type="SAM" id="MobiDB-lite"/>
    </source>
</evidence>
<accession>A0A0C9V769</accession>
<dbReference type="Proteomes" id="UP000054279">
    <property type="component" value="Unassembled WGS sequence"/>
</dbReference>
<dbReference type="EMBL" id="KN837127">
    <property type="protein sequence ID" value="KIJ42834.1"/>
    <property type="molecule type" value="Genomic_DNA"/>
</dbReference>
<gene>
    <name evidence="3" type="ORF">M422DRAFT_253927</name>
</gene>
<dbReference type="HOGENOM" id="CLU_1012560_0_0_1"/>
<keyword evidence="2" id="KW-0812">Transmembrane</keyword>
<feature type="region of interest" description="Disordered" evidence="1">
    <location>
        <begin position="128"/>
        <end position="158"/>
    </location>
</feature>
<feature type="transmembrane region" description="Helical" evidence="2">
    <location>
        <begin position="37"/>
        <end position="55"/>
    </location>
</feature>
<dbReference type="AlphaFoldDB" id="A0A0C9V769"/>
<keyword evidence="2" id="KW-1133">Transmembrane helix</keyword>
<feature type="compositionally biased region" description="Pro residues" evidence="1">
    <location>
        <begin position="148"/>
        <end position="158"/>
    </location>
</feature>
<organism evidence="3 4">
    <name type="scientific">Sphaerobolus stellatus (strain SS14)</name>
    <dbReference type="NCBI Taxonomy" id="990650"/>
    <lineage>
        <taxon>Eukaryota</taxon>
        <taxon>Fungi</taxon>
        <taxon>Dikarya</taxon>
        <taxon>Basidiomycota</taxon>
        <taxon>Agaricomycotina</taxon>
        <taxon>Agaricomycetes</taxon>
        <taxon>Phallomycetidae</taxon>
        <taxon>Geastrales</taxon>
        <taxon>Sphaerobolaceae</taxon>
        <taxon>Sphaerobolus</taxon>
    </lineage>
</organism>
<name>A0A0C9V769_SPHS4</name>
<evidence type="ECO:0000313" key="4">
    <source>
        <dbReference type="Proteomes" id="UP000054279"/>
    </source>
</evidence>
<proteinExistence type="predicted"/>
<feature type="compositionally biased region" description="Low complexity" evidence="1">
    <location>
        <begin position="254"/>
        <end position="268"/>
    </location>
</feature>
<evidence type="ECO:0000256" key="2">
    <source>
        <dbReference type="SAM" id="Phobius"/>
    </source>
</evidence>
<keyword evidence="4" id="KW-1185">Reference proteome</keyword>
<reference evidence="3 4" key="1">
    <citation type="submission" date="2014-06" db="EMBL/GenBank/DDBJ databases">
        <title>Evolutionary Origins and Diversification of the Mycorrhizal Mutualists.</title>
        <authorList>
            <consortium name="DOE Joint Genome Institute"/>
            <consortium name="Mycorrhizal Genomics Consortium"/>
            <person name="Kohler A."/>
            <person name="Kuo A."/>
            <person name="Nagy L.G."/>
            <person name="Floudas D."/>
            <person name="Copeland A."/>
            <person name="Barry K.W."/>
            <person name="Cichocki N."/>
            <person name="Veneault-Fourrey C."/>
            <person name="LaButti K."/>
            <person name="Lindquist E.A."/>
            <person name="Lipzen A."/>
            <person name="Lundell T."/>
            <person name="Morin E."/>
            <person name="Murat C."/>
            <person name="Riley R."/>
            <person name="Ohm R."/>
            <person name="Sun H."/>
            <person name="Tunlid A."/>
            <person name="Henrissat B."/>
            <person name="Grigoriev I.V."/>
            <person name="Hibbett D.S."/>
            <person name="Martin F."/>
        </authorList>
    </citation>
    <scope>NUCLEOTIDE SEQUENCE [LARGE SCALE GENOMIC DNA]</scope>
    <source>
        <strain evidence="3 4">SS14</strain>
    </source>
</reference>